<keyword evidence="3" id="KW-1185">Reference proteome</keyword>
<dbReference type="InterPro" id="IPR003386">
    <property type="entry name" value="LACT/PDAT_acylTrfase"/>
</dbReference>
<accession>A0ABR2K3V6</accession>
<proteinExistence type="predicted"/>
<gene>
    <name evidence="2" type="ORF">M9Y10_041032</name>
</gene>
<name>A0ABR2K3V6_9EUKA</name>
<reference evidence="2 3" key="1">
    <citation type="submission" date="2024-04" db="EMBL/GenBank/DDBJ databases">
        <title>Tritrichomonas musculus Genome.</title>
        <authorList>
            <person name="Alves-Ferreira E."/>
            <person name="Grigg M."/>
            <person name="Lorenzi H."/>
            <person name="Galac M."/>
        </authorList>
    </citation>
    <scope>NUCLEOTIDE SEQUENCE [LARGE SCALE GENOMIC DNA]</scope>
    <source>
        <strain evidence="2 3">EAF2021</strain>
    </source>
</reference>
<keyword evidence="1" id="KW-0812">Transmembrane</keyword>
<feature type="transmembrane region" description="Helical" evidence="1">
    <location>
        <begin position="387"/>
        <end position="413"/>
    </location>
</feature>
<comment type="caution">
    <text evidence="2">The sequence shown here is derived from an EMBL/GenBank/DDBJ whole genome shotgun (WGS) entry which is preliminary data.</text>
</comment>
<protein>
    <recommendedName>
        <fullName evidence="4">Lecithin:cholesterol acyltransferase family protein</fullName>
    </recommendedName>
</protein>
<evidence type="ECO:0000313" key="3">
    <source>
        <dbReference type="Proteomes" id="UP001470230"/>
    </source>
</evidence>
<dbReference type="EMBL" id="JAPFFF010000007">
    <property type="protein sequence ID" value="KAK8885582.1"/>
    <property type="molecule type" value="Genomic_DNA"/>
</dbReference>
<dbReference type="Pfam" id="PF02450">
    <property type="entry name" value="LCAT"/>
    <property type="match status" value="1"/>
</dbReference>
<evidence type="ECO:0000313" key="2">
    <source>
        <dbReference type="EMBL" id="KAK8885582.1"/>
    </source>
</evidence>
<sequence>MLFYSLITFIFCKKLQRPIFCIHGLGGVQTAAEVTSPISKCPTNQTIIDVWAPDAAIAESNPDCIAYFLEAQIDSNNNVVQNPNFKYVIPPFGSLETINAYKELKPYLINRGYTYQKDLFGVTFNWILYPLGTPELFTQLKEKIEEAHKNSGMKVVILAHSLGTHVLRRFITHAMTTKWVKEHIDGVIFNAPAFYGCFGCFDYIVSGQFSFLKKTSYNTLVTRKMPSVHAMFDNFVVFKDTVIFSNVTNYKTKDVTAPNVRDFLIDRGMMNEDAQKIYAQVEDSLKEEPIQPPVRSLILYNSGLETVIGYTGDNYEKVYGGGDSVCHSASPEYVCKHWNNIECIDWKKNDAELWSHTPMLHRPEALDKIYSFLTKNNTNENKSNNNLLYVLIAVGAVAVILVIVLVVVLILIYKKKNNQNLSSVNASLMN</sequence>
<dbReference type="Gene3D" id="3.40.50.1820">
    <property type="entry name" value="alpha/beta hydrolase"/>
    <property type="match status" value="1"/>
</dbReference>
<keyword evidence="1" id="KW-0472">Membrane</keyword>
<dbReference type="PANTHER" id="PTHR11440">
    <property type="entry name" value="LECITHIN-CHOLESTEROL ACYLTRANSFERASE-RELATED"/>
    <property type="match status" value="1"/>
</dbReference>
<dbReference type="SUPFAM" id="SSF53474">
    <property type="entry name" value="alpha/beta-Hydrolases"/>
    <property type="match status" value="1"/>
</dbReference>
<dbReference type="InterPro" id="IPR029058">
    <property type="entry name" value="AB_hydrolase_fold"/>
</dbReference>
<keyword evidence="1" id="KW-1133">Transmembrane helix</keyword>
<organism evidence="2 3">
    <name type="scientific">Tritrichomonas musculus</name>
    <dbReference type="NCBI Taxonomy" id="1915356"/>
    <lineage>
        <taxon>Eukaryota</taxon>
        <taxon>Metamonada</taxon>
        <taxon>Parabasalia</taxon>
        <taxon>Tritrichomonadida</taxon>
        <taxon>Tritrichomonadidae</taxon>
        <taxon>Tritrichomonas</taxon>
    </lineage>
</organism>
<dbReference type="Proteomes" id="UP001470230">
    <property type="component" value="Unassembled WGS sequence"/>
</dbReference>
<evidence type="ECO:0000256" key="1">
    <source>
        <dbReference type="SAM" id="Phobius"/>
    </source>
</evidence>
<evidence type="ECO:0008006" key="4">
    <source>
        <dbReference type="Google" id="ProtNLM"/>
    </source>
</evidence>